<protein>
    <submittedName>
        <fullName evidence="2">Proliferating cell nuclear antigen</fullName>
    </submittedName>
</protein>
<evidence type="ECO:0000313" key="1">
    <source>
        <dbReference type="Proteomes" id="UP000095286"/>
    </source>
</evidence>
<name>A0AC35TQA3_9BILA</name>
<accession>A0AC35TQA3</accession>
<sequence length="282" mass="31791">MTNRSTLNKTMRSDYERIEKEDYDIIFKLDSNKDITNILGKFKLCRSLRLMFSKFGIHFLMEGDKTYSSSLVLRQSCFKTVKIGDSFAFAHVDGPGLMNALSTIGDDTSVAFYYTEAEKVLVIQEKCGEVMVLSKLPSLHIEGSTNFSSSETNRKCVLNSSIEFFSEFNKNVDSETECVNIKVTLNEVNFIFKNDYCEMLCTIPAGSPIFHSYAVNEECRMTFLGKHIRSMLPAAKMSSDVEFSILANGVGFLLFNVVPKTMASSDDMVIECYLAPVSNFSW</sequence>
<proteinExistence type="predicted"/>
<organism evidence="1 2">
    <name type="scientific">Rhabditophanes sp. KR3021</name>
    <dbReference type="NCBI Taxonomy" id="114890"/>
    <lineage>
        <taxon>Eukaryota</taxon>
        <taxon>Metazoa</taxon>
        <taxon>Ecdysozoa</taxon>
        <taxon>Nematoda</taxon>
        <taxon>Chromadorea</taxon>
        <taxon>Rhabditida</taxon>
        <taxon>Tylenchina</taxon>
        <taxon>Panagrolaimomorpha</taxon>
        <taxon>Strongyloidoidea</taxon>
        <taxon>Alloionematidae</taxon>
        <taxon>Rhabditophanes</taxon>
    </lineage>
</organism>
<dbReference type="WBParaSite" id="RSKR_0000315950.1">
    <property type="protein sequence ID" value="RSKR_0000315950.1"/>
    <property type="gene ID" value="RSKR_0000315950"/>
</dbReference>
<reference evidence="2" key="1">
    <citation type="submission" date="2016-11" db="UniProtKB">
        <authorList>
            <consortium name="WormBaseParasite"/>
        </authorList>
    </citation>
    <scope>IDENTIFICATION</scope>
    <source>
        <strain evidence="2">KR3021</strain>
    </source>
</reference>
<evidence type="ECO:0000313" key="2">
    <source>
        <dbReference type="WBParaSite" id="RSKR_0000315950.1"/>
    </source>
</evidence>
<dbReference type="Proteomes" id="UP000095286">
    <property type="component" value="Unplaced"/>
</dbReference>